<name>A0A5B7FU91_PORTR</name>
<dbReference type="AlphaFoldDB" id="A0A5B7FU91"/>
<feature type="compositionally biased region" description="Basic and acidic residues" evidence="1">
    <location>
        <begin position="40"/>
        <end position="55"/>
    </location>
</feature>
<feature type="region of interest" description="Disordered" evidence="1">
    <location>
        <begin position="1"/>
        <end position="61"/>
    </location>
</feature>
<protein>
    <submittedName>
        <fullName evidence="2">Uncharacterized protein</fullName>
    </submittedName>
</protein>
<proteinExistence type="predicted"/>
<organism evidence="2 3">
    <name type="scientific">Portunus trituberculatus</name>
    <name type="common">Swimming crab</name>
    <name type="synonym">Neptunus trituberculatus</name>
    <dbReference type="NCBI Taxonomy" id="210409"/>
    <lineage>
        <taxon>Eukaryota</taxon>
        <taxon>Metazoa</taxon>
        <taxon>Ecdysozoa</taxon>
        <taxon>Arthropoda</taxon>
        <taxon>Crustacea</taxon>
        <taxon>Multicrustacea</taxon>
        <taxon>Malacostraca</taxon>
        <taxon>Eumalacostraca</taxon>
        <taxon>Eucarida</taxon>
        <taxon>Decapoda</taxon>
        <taxon>Pleocyemata</taxon>
        <taxon>Brachyura</taxon>
        <taxon>Eubrachyura</taxon>
        <taxon>Portunoidea</taxon>
        <taxon>Portunidae</taxon>
        <taxon>Portuninae</taxon>
        <taxon>Portunus</taxon>
    </lineage>
</organism>
<sequence>MRYGLSPKPLPSITSRGEEMAKTHPTITSISVRRFGAKTSRHDGGEESERERSGETRGVSW</sequence>
<reference evidence="2 3" key="1">
    <citation type="submission" date="2019-05" db="EMBL/GenBank/DDBJ databases">
        <title>Another draft genome of Portunus trituberculatus and its Hox gene families provides insights of decapod evolution.</title>
        <authorList>
            <person name="Jeong J.-H."/>
            <person name="Song I."/>
            <person name="Kim S."/>
            <person name="Choi T."/>
            <person name="Kim D."/>
            <person name="Ryu S."/>
            <person name="Kim W."/>
        </authorList>
    </citation>
    <scope>NUCLEOTIDE SEQUENCE [LARGE SCALE GENOMIC DNA]</scope>
    <source>
        <tissue evidence="2">Muscle</tissue>
    </source>
</reference>
<evidence type="ECO:0000313" key="3">
    <source>
        <dbReference type="Proteomes" id="UP000324222"/>
    </source>
</evidence>
<dbReference type="Proteomes" id="UP000324222">
    <property type="component" value="Unassembled WGS sequence"/>
</dbReference>
<keyword evidence="3" id="KW-1185">Reference proteome</keyword>
<accession>A0A5B7FU91</accession>
<dbReference type="EMBL" id="VSRR010008537">
    <property type="protein sequence ID" value="MPC48889.1"/>
    <property type="molecule type" value="Genomic_DNA"/>
</dbReference>
<gene>
    <name evidence="2" type="ORF">E2C01_042675</name>
</gene>
<comment type="caution">
    <text evidence="2">The sequence shown here is derived from an EMBL/GenBank/DDBJ whole genome shotgun (WGS) entry which is preliminary data.</text>
</comment>
<evidence type="ECO:0000256" key="1">
    <source>
        <dbReference type="SAM" id="MobiDB-lite"/>
    </source>
</evidence>
<evidence type="ECO:0000313" key="2">
    <source>
        <dbReference type="EMBL" id="MPC48889.1"/>
    </source>
</evidence>